<dbReference type="KEGG" id="sfc:Spiaf_0873"/>
<dbReference type="HOGENOM" id="CLU_634463_0_0_12"/>
<dbReference type="OrthoDB" id="5194822at2"/>
<dbReference type="STRING" id="889378.Spiaf_0873"/>
<reference evidence="2" key="1">
    <citation type="journal article" date="2013" name="Stand. Genomic Sci.">
        <title>Complete genome sequence of the halophilic bacterium Spirochaeta africana type strain (Z-7692(T)) from the alkaline Lake Magadi in the East African Rift.</title>
        <authorList>
            <person name="Liolos K."/>
            <person name="Abt B."/>
            <person name="Scheuner C."/>
            <person name="Teshima H."/>
            <person name="Held B."/>
            <person name="Lapidus A."/>
            <person name="Nolan M."/>
            <person name="Lucas S."/>
            <person name="Deshpande S."/>
            <person name="Cheng J.F."/>
            <person name="Tapia R."/>
            <person name="Goodwin L.A."/>
            <person name="Pitluck S."/>
            <person name="Pagani I."/>
            <person name="Ivanova N."/>
            <person name="Mavromatis K."/>
            <person name="Mikhailova N."/>
            <person name="Huntemann M."/>
            <person name="Pati A."/>
            <person name="Chen A."/>
            <person name="Palaniappan K."/>
            <person name="Land M."/>
            <person name="Rohde M."/>
            <person name="Tindall B.J."/>
            <person name="Detter J.C."/>
            <person name="Goker M."/>
            <person name="Bristow J."/>
            <person name="Eisen J.A."/>
            <person name="Markowitz V."/>
            <person name="Hugenholtz P."/>
            <person name="Woyke T."/>
            <person name="Klenk H.P."/>
            <person name="Kyrpides N.C."/>
        </authorList>
    </citation>
    <scope>NUCLEOTIDE SEQUENCE</scope>
    <source>
        <strain evidence="2">ATCC 700263 / DSM 8902 / Z-7692</strain>
    </source>
</reference>
<keyword evidence="2" id="KW-1185">Reference proteome</keyword>
<dbReference type="SUPFAM" id="SSF110849">
    <property type="entry name" value="ParB/Sulfiredoxin"/>
    <property type="match status" value="1"/>
</dbReference>
<dbReference type="eggNOG" id="ENOG503315E">
    <property type="taxonomic scope" value="Bacteria"/>
</dbReference>
<sequence>MTERKEMISRELSQYEKSKSNATYSIDFRGKKIYLPVIRVEADLLILNHKNNRLSCQLLDYPNREQIETNPELSESQKILVDLLAKTDKFKELKEQLKTLGQREPGLITREGLVVNGNTRIAAMRMLGMRYVEVAVLPDNVNESDVLDIEMLLQVTDLVHQDYTFTNELLLMKRFLDNGGSEKELARKMAWVRAGERKVRLHMRLLNYIEEVRSLSSPPIPYSAFDSKKQHLKDLDDDYIRLKNEGDIESAEKLKWSRLSMVFLGLNKDQIRAIDEDFVSDHLVSRLSGEDNNNAIKFIESYKDNNVDDGYGDLLGPAESNSYNMKNFLKDILNDKSQRDDSGEITADLNGMISQISWNARRASEKIIDEQKYESAKAEPSEILKDIRAKLQSVREKLPEIVNSNGFKKGTFIYDLKKVTYEIDNIHKIIAD</sequence>
<dbReference type="Gene3D" id="3.90.1530.10">
    <property type="entry name" value="Conserved hypothetical protein from pyrococcus furiosus pfu- 392566-001, ParB domain"/>
    <property type="match status" value="1"/>
</dbReference>
<dbReference type="EMBL" id="CP003282">
    <property type="protein sequence ID" value="AFG36964.1"/>
    <property type="molecule type" value="Genomic_DNA"/>
</dbReference>
<name>H9UHH1_SPIAZ</name>
<dbReference type="AlphaFoldDB" id="H9UHH1"/>
<accession>H9UHH1</accession>
<proteinExistence type="predicted"/>
<protein>
    <submittedName>
        <fullName evidence="1">Putative transcriptional regulator</fullName>
    </submittedName>
</protein>
<dbReference type="RefSeq" id="WP_014454960.1">
    <property type="nucleotide sequence ID" value="NC_017098.1"/>
</dbReference>
<gene>
    <name evidence="1" type="ordered locus">Spiaf_0873</name>
</gene>
<evidence type="ECO:0000313" key="2">
    <source>
        <dbReference type="Proteomes" id="UP000007383"/>
    </source>
</evidence>
<dbReference type="PATRIC" id="fig|889378.3.peg.873"/>
<dbReference type="InterPro" id="IPR036086">
    <property type="entry name" value="ParB/Sulfiredoxin_sf"/>
</dbReference>
<organism evidence="1 2">
    <name type="scientific">Spirochaeta africana (strain ATCC 700263 / DSM 8902 / Z-7692)</name>
    <dbReference type="NCBI Taxonomy" id="889378"/>
    <lineage>
        <taxon>Bacteria</taxon>
        <taxon>Pseudomonadati</taxon>
        <taxon>Spirochaetota</taxon>
        <taxon>Spirochaetia</taxon>
        <taxon>Spirochaetales</taxon>
        <taxon>Spirochaetaceae</taxon>
        <taxon>Spirochaeta</taxon>
    </lineage>
</organism>
<dbReference type="Proteomes" id="UP000007383">
    <property type="component" value="Chromosome"/>
</dbReference>
<evidence type="ECO:0000313" key="1">
    <source>
        <dbReference type="EMBL" id="AFG36964.1"/>
    </source>
</evidence>